<feature type="chain" id="PRO_5044263586" evidence="11">
    <location>
        <begin position="26"/>
        <end position="866"/>
    </location>
</feature>
<comment type="similarity">
    <text evidence="2 10">Belongs to the fimbrial export usher family.</text>
</comment>
<feature type="signal peptide" evidence="11">
    <location>
        <begin position="1"/>
        <end position="25"/>
    </location>
</feature>
<evidence type="ECO:0000256" key="11">
    <source>
        <dbReference type="SAM" id="SignalP"/>
    </source>
</evidence>
<dbReference type="InterPro" id="IPR043142">
    <property type="entry name" value="PapC-like_C_sf"/>
</dbReference>
<dbReference type="GO" id="GO:0015473">
    <property type="term" value="F:fimbrial usher porin activity"/>
    <property type="evidence" value="ECO:0007669"/>
    <property type="project" value="InterPro"/>
</dbReference>
<dbReference type="FunFam" id="2.60.40.3110:FF:000001">
    <property type="entry name" value="Putative fimbrial outer membrane usher"/>
    <property type="match status" value="1"/>
</dbReference>
<feature type="domain" description="PapC N-terminal" evidence="13">
    <location>
        <begin position="28"/>
        <end position="189"/>
    </location>
</feature>
<evidence type="ECO:0000256" key="3">
    <source>
        <dbReference type="ARBA" id="ARBA00022448"/>
    </source>
</evidence>
<dbReference type="Gene3D" id="2.60.40.2610">
    <property type="entry name" value="Outer membrane usher protein FimD, plug domain"/>
    <property type="match status" value="1"/>
</dbReference>
<evidence type="ECO:0000256" key="2">
    <source>
        <dbReference type="ARBA" id="ARBA00008064"/>
    </source>
</evidence>
<gene>
    <name evidence="14" type="ORF">F3I20_22495</name>
</gene>
<keyword evidence="9 10" id="KW-0998">Cell outer membrane</keyword>
<keyword evidence="3 10" id="KW-0813">Transport</keyword>
<evidence type="ECO:0000313" key="15">
    <source>
        <dbReference type="Proteomes" id="UP000324255"/>
    </source>
</evidence>
<comment type="subcellular location">
    <subcellularLocation>
        <location evidence="1 10">Cell outer membrane</location>
        <topology evidence="1 10">Multi-pass membrane protein</topology>
    </subcellularLocation>
</comment>
<accession>A0AB34CDU7</accession>
<evidence type="ECO:0000256" key="1">
    <source>
        <dbReference type="ARBA" id="ARBA00004571"/>
    </source>
</evidence>
<dbReference type="GO" id="GO:0009279">
    <property type="term" value="C:cell outer membrane"/>
    <property type="evidence" value="ECO:0007669"/>
    <property type="project" value="UniProtKB-SubCell"/>
</dbReference>
<keyword evidence="8 10" id="KW-0472">Membrane</keyword>
<keyword evidence="5 10" id="KW-1029">Fimbrium biogenesis</keyword>
<name>A0AB34CDU7_9GAMM</name>
<dbReference type="PROSITE" id="PS01151">
    <property type="entry name" value="FIMBRIAL_USHER"/>
    <property type="match status" value="1"/>
</dbReference>
<comment type="caution">
    <text evidence="14">The sequence shown here is derived from an EMBL/GenBank/DDBJ whole genome shotgun (WGS) entry which is preliminary data.</text>
</comment>
<dbReference type="Gene3D" id="3.10.20.410">
    <property type="match status" value="1"/>
</dbReference>
<evidence type="ECO:0000256" key="8">
    <source>
        <dbReference type="ARBA" id="ARBA00023136"/>
    </source>
</evidence>
<dbReference type="InterPro" id="IPR000015">
    <property type="entry name" value="Fimb_usher"/>
</dbReference>
<dbReference type="NCBIfam" id="NF011740">
    <property type="entry name" value="PRK15193.1"/>
    <property type="match status" value="1"/>
</dbReference>
<evidence type="ECO:0000256" key="6">
    <source>
        <dbReference type="ARBA" id="ARBA00022692"/>
    </source>
</evidence>
<evidence type="ECO:0000259" key="12">
    <source>
        <dbReference type="Pfam" id="PF13953"/>
    </source>
</evidence>
<reference evidence="14 15" key="1">
    <citation type="submission" date="2019-09" db="EMBL/GenBank/DDBJ databases">
        <title>Genomic diversity of phyloplane-associated Pantoea species in Pakistan cotton crop.</title>
        <authorList>
            <person name="Tufail M.R."/>
            <person name="Cook D.R."/>
        </authorList>
    </citation>
    <scope>NUCLEOTIDE SEQUENCE [LARGE SCALE GENOMIC DNA]</scope>
    <source>
        <strain evidence="14 15">B_8</strain>
    </source>
</reference>
<dbReference type="AlphaFoldDB" id="A0AB34CDU7"/>
<evidence type="ECO:0000256" key="7">
    <source>
        <dbReference type="ARBA" id="ARBA00022729"/>
    </source>
</evidence>
<evidence type="ECO:0000259" key="13">
    <source>
        <dbReference type="Pfam" id="PF13954"/>
    </source>
</evidence>
<keyword evidence="4" id="KW-1134">Transmembrane beta strand</keyword>
<sequence>MRTITFSKIALCVFVACLSPARVRAELYFPPELVATNPQMVADLSHFEKEGSQLPGSYPVDIYLNGSEVTSRNVRFVDAGEERKKAGQAKTETRDIRDSTGLMACLTVHDLTGLGVNTGRFPALAALPAGQCVSPGQIIPEAFTSFDFQKMRLDISIPQAAMNNSAHGYIPPERWDDGITAALMNYSLSGSENKGRYGDSSSHYLNLRSGLNMGPWRLRDYRVWNDYQSRQSRQRDWQHIETYAERAIIPLHSELLVGDGSTSSDVFDSWQLRGVQLATDDSMYPDSRRGYAPVIRGVASTNARVSIRQKGYVVYQTFVPPGPFSIDDLFPVGSSGDLQVTITEADGAQRTFTVPFSSVPVLQREGSVKYALATGRFKALSNRYSNPDVVQGTLVWGLPAGVTVYGGMQYSGNYLSALLGAGLNIGTLGAFSADVTQADSTLADGSHHQGQSLRFLYARSLNDLGTSFQLTGYRYSTEGFHTLDETALKGMQGWFYDYNTVDVEGRPVKRPYTDYFNLYNNKREKIQVSVSQQVGSLGSLYLSGVRQNYWNTSGVSTSLQAGFNGTVKSVSYSLSLSRNAGLNGSDRAIFASFSIPLDALFYGDSGQRHTLTASYSVNQNADNQISHQASLSGTALEGDRLGWNVSQSYARNAGNGGSLSADYKGGYGETNLGYSYSGDYRQVSYGLSGGAILHSEGLTLGQAPGETNVLVAVPGVPDISIVNETGVHTDWRGYAIVPYASVYRENRVALDTDSLNDQTDIDDAVSRVVPTRGAVVRARFKGYTGSRVLVTLMHDGKPLPFGAMVTAGERGGIVGDEGQVYLSGLSQTGMLEAQWGDGAGMTCSAPYSLQDATVNQAVVRIQADCH</sequence>
<evidence type="ECO:0000256" key="10">
    <source>
        <dbReference type="RuleBase" id="RU003884"/>
    </source>
</evidence>
<dbReference type="PANTHER" id="PTHR30451">
    <property type="entry name" value="OUTER MEMBRANE USHER PROTEIN"/>
    <property type="match status" value="1"/>
</dbReference>
<evidence type="ECO:0000313" key="14">
    <source>
        <dbReference type="EMBL" id="KAA6118477.1"/>
    </source>
</evidence>
<dbReference type="Pfam" id="PF00577">
    <property type="entry name" value="Usher"/>
    <property type="match status" value="1"/>
</dbReference>
<keyword evidence="6 10" id="KW-0812">Transmembrane</keyword>
<dbReference type="Pfam" id="PF13954">
    <property type="entry name" value="PapC_N"/>
    <property type="match status" value="1"/>
</dbReference>
<dbReference type="InterPro" id="IPR025949">
    <property type="entry name" value="PapC-like_C"/>
</dbReference>
<keyword evidence="7 11" id="KW-0732">Signal</keyword>
<dbReference type="InterPro" id="IPR018030">
    <property type="entry name" value="Fimbrial_membr_usher_CS"/>
</dbReference>
<dbReference type="FunFam" id="2.60.40.2610:FF:000001">
    <property type="entry name" value="Outer membrane fimbrial usher protein"/>
    <property type="match status" value="1"/>
</dbReference>
<dbReference type="Proteomes" id="UP000324255">
    <property type="component" value="Unassembled WGS sequence"/>
</dbReference>
<dbReference type="Gene3D" id="2.60.40.3110">
    <property type="match status" value="1"/>
</dbReference>
<dbReference type="InterPro" id="IPR042186">
    <property type="entry name" value="FimD_plug_dom"/>
</dbReference>
<dbReference type="InterPro" id="IPR037224">
    <property type="entry name" value="PapC_N_sf"/>
</dbReference>
<dbReference type="Gene3D" id="2.60.40.2070">
    <property type="match status" value="1"/>
</dbReference>
<dbReference type="RefSeq" id="WP_150015932.1">
    <property type="nucleotide sequence ID" value="NZ_VWVM01000030.1"/>
</dbReference>
<dbReference type="GO" id="GO:0009297">
    <property type="term" value="P:pilus assembly"/>
    <property type="evidence" value="ECO:0007669"/>
    <property type="project" value="InterPro"/>
</dbReference>
<evidence type="ECO:0000256" key="4">
    <source>
        <dbReference type="ARBA" id="ARBA00022452"/>
    </source>
</evidence>
<protein>
    <submittedName>
        <fullName evidence="14">Fimbrial biogenesis usher protein</fullName>
    </submittedName>
</protein>
<proteinExistence type="inferred from homology"/>
<dbReference type="Pfam" id="PF13953">
    <property type="entry name" value="PapC_C"/>
    <property type="match status" value="1"/>
</dbReference>
<keyword evidence="15" id="KW-1185">Reference proteome</keyword>
<organism evidence="14 15">
    <name type="scientific">Candidatus Pantoea gossypiicola</name>
    <dbReference type="NCBI Taxonomy" id="2608008"/>
    <lineage>
        <taxon>Bacteria</taxon>
        <taxon>Pseudomonadati</taxon>
        <taxon>Pseudomonadota</taxon>
        <taxon>Gammaproteobacteria</taxon>
        <taxon>Enterobacterales</taxon>
        <taxon>Erwiniaceae</taxon>
        <taxon>Pantoea</taxon>
    </lineage>
</organism>
<dbReference type="SUPFAM" id="SSF141729">
    <property type="entry name" value="FimD N-terminal domain-like"/>
    <property type="match status" value="1"/>
</dbReference>
<dbReference type="PANTHER" id="PTHR30451:SF21">
    <property type="entry name" value="FIMBRIAL USHER DOMAIN-CONTAINING PROTEIN YDET-RELATED"/>
    <property type="match status" value="1"/>
</dbReference>
<evidence type="ECO:0000256" key="5">
    <source>
        <dbReference type="ARBA" id="ARBA00022558"/>
    </source>
</evidence>
<feature type="domain" description="PapC-like C-terminal" evidence="12">
    <location>
        <begin position="789"/>
        <end position="850"/>
    </location>
</feature>
<dbReference type="InterPro" id="IPR025885">
    <property type="entry name" value="PapC_N"/>
</dbReference>
<evidence type="ECO:0000256" key="9">
    <source>
        <dbReference type="ARBA" id="ARBA00023237"/>
    </source>
</evidence>
<dbReference type="EMBL" id="VWVM01000030">
    <property type="protein sequence ID" value="KAA6118477.1"/>
    <property type="molecule type" value="Genomic_DNA"/>
</dbReference>